<dbReference type="InterPro" id="IPR050651">
    <property type="entry name" value="Plant_Cytochrome_P450_Monoox"/>
</dbReference>
<dbReference type="CDD" id="cd20653">
    <property type="entry name" value="CYP81"/>
    <property type="match status" value="1"/>
</dbReference>
<dbReference type="FunFam" id="1.10.630.10:FF:000023">
    <property type="entry name" value="Cytochrome P450 family protein"/>
    <property type="match status" value="1"/>
</dbReference>
<keyword evidence="3 11" id="KW-0349">Heme</keyword>
<evidence type="ECO:0000256" key="9">
    <source>
        <dbReference type="ARBA" id="ARBA00023033"/>
    </source>
</evidence>
<organism evidence="13 14">
    <name type="scientific">Vitis vinifera</name>
    <name type="common">Grape</name>
    <dbReference type="NCBI Taxonomy" id="29760"/>
    <lineage>
        <taxon>Eukaryota</taxon>
        <taxon>Viridiplantae</taxon>
        <taxon>Streptophyta</taxon>
        <taxon>Embryophyta</taxon>
        <taxon>Tracheophyta</taxon>
        <taxon>Spermatophyta</taxon>
        <taxon>Magnoliopsida</taxon>
        <taxon>eudicotyledons</taxon>
        <taxon>Gunneridae</taxon>
        <taxon>Pentapetalae</taxon>
        <taxon>rosids</taxon>
        <taxon>Vitales</taxon>
        <taxon>Vitaceae</taxon>
        <taxon>Viteae</taxon>
        <taxon>Vitis</taxon>
    </lineage>
</organism>
<accession>F6GZW4</accession>
<evidence type="ECO:0000313" key="14">
    <source>
        <dbReference type="Proteomes" id="UP000009183"/>
    </source>
</evidence>
<evidence type="ECO:0000256" key="4">
    <source>
        <dbReference type="ARBA" id="ARBA00022692"/>
    </source>
</evidence>
<reference evidence="14" key="1">
    <citation type="journal article" date="2007" name="Nature">
        <title>The grapevine genome sequence suggests ancestral hexaploidization in major angiosperm phyla.</title>
        <authorList>
            <consortium name="The French-Italian Public Consortium for Grapevine Genome Characterization."/>
            <person name="Jaillon O."/>
            <person name="Aury J.-M."/>
            <person name="Noel B."/>
            <person name="Policriti A."/>
            <person name="Clepet C."/>
            <person name="Casagrande A."/>
            <person name="Choisne N."/>
            <person name="Aubourg S."/>
            <person name="Vitulo N."/>
            <person name="Jubin C."/>
            <person name="Vezzi A."/>
            <person name="Legeai F."/>
            <person name="Hugueney P."/>
            <person name="Dasilva C."/>
            <person name="Horner D."/>
            <person name="Mica E."/>
            <person name="Jublot D."/>
            <person name="Poulain J."/>
            <person name="Bruyere C."/>
            <person name="Billault A."/>
            <person name="Segurens B."/>
            <person name="Gouyvenoux M."/>
            <person name="Ugarte E."/>
            <person name="Cattonaro F."/>
            <person name="Anthouard V."/>
            <person name="Vico V."/>
            <person name="Del Fabbro C."/>
            <person name="Alaux M."/>
            <person name="Di Gaspero G."/>
            <person name="Dumas V."/>
            <person name="Felice N."/>
            <person name="Paillard S."/>
            <person name="Juman I."/>
            <person name="Moroldo M."/>
            <person name="Scalabrin S."/>
            <person name="Canaguier A."/>
            <person name="Le Clainche I."/>
            <person name="Malacrida G."/>
            <person name="Durand E."/>
            <person name="Pesole G."/>
            <person name="Laucou V."/>
            <person name="Chatelet P."/>
            <person name="Merdinoglu D."/>
            <person name="Delledonne M."/>
            <person name="Pezzotti M."/>
            <person name="Lecharny A."/>
            <person name="Scarpelli C."/>
            <person name="Artiguenave F."/>
            <person name="Pe M.E."/>
            <person name="Valle G."/>
            <person name="Morgante M."/>
            <person name="Caboche M."/>
            <person name="Adam-Blondon A.-F."/>
            <person name="Weissenbach J."/>
            <person name="Quetier F."/>
            <person name="Wincker P."/>
        </authorList>
    </citation>
    <scope>NUCLEOTIDE SEQUENCE [LARGE SCALE GENOMIC DNA]</scope>
    <source>
        <strain evidence="14">cv. Pinot noir / PN40024</strain>
    </source>
</reference>
<dbReference type="PaxDb" id="29760-VIT_18s0001g09660.t01"/>
<evidence type="ECO:0000256" key="5">
    <source>
        <dbReference type="ARBA" id="ARBA00022723"/>
    </source>
</evidence>
<dbReference type="PANTHER" id="PTHR47947">
    <property type="entry name" value="CYTOCHROME P450 82C3-RELATED"/>
    <property type="match status" value="1"/>
</dbReference>
<dbReference type="InterPro" id="IPR002401">
    <property type="entry name" value="Cyt_P450_E_grp-I"/>
</dbReference>
<dbReference type="InParanoid" id="F6GZW4"/>
<dbReference type="STRING" id="29760.F6GZW4"/>
<proteinExistence type="inferred from homology"/>
<evidence type="ECO:0000256" key="6">
    <source>
        <dbReference type="ARBA" id="ARBA00022989"/>
    </source>
</evidence>
<dbReference type="GO" id="GO:0005506">
    <property type="term" value="F:iron ion binding"/>
    <property type="evidence" value="ECO:0007669"/>
    <property type="project" value="InterPro"/>
</dbReference>
<dbReference type="eggNOG" id="KOG0156">
    <property type="taxonomic scope" value="Eukaryota"/>
</dbReference>
<keyword evidence="4" id="KW-0812">Transmembrane</keyword>
<dbReference type="PROSITE" id="PS00086">
    <property type="entry name" value="CYTOCHROME_P450"/>
    <property type="match status" value="2"/>
</dbReference>
<evidence type="ECO:0000256" key="11">
    <source>
        <dbReference type="PIRSR" id="PIRSR602401-1"/>
    </source>
</evidence>
<dbReference type="PANTHER" id="PTHR47947:SF62">
    <property type="entry name" value="CYTOCHROME P450, FAMILY 81, SUBFAMILY D, POLYPEPTIDE 5"/>
    <property type="match status" value="1"/>
</dbReference>
<dbReference type="EMBL" id="FN595227">
    <property type="protein sequence ID" value="CCB45785.1"/>
    <property type="molecule type" value="Genomic_DNA"/>
</dbReference>
<dbReference type="GO" id="GO:0016705">
    <property type="term" value="F:oxidoreductase activity, acting on paired donors, with incorporation or reduction of molecular oxygen"/>
    <property type="evidence" value="ECO:0007669"/>
    <property type="project" value="InterPro"/>
</dbReference>
<evidence type="ECO:0008006" key="15">
    <source>
        <dbReference type="Google" id="ProtNLM"/>
    </source>
</evidence>
<evidence type="ECO:0000256" key="10">
    <source>
        <dbReference type="ARBA" id="ARBA00023136"/>
    </source>
</evidence>
<comment type="subcellular location">
    <subcellularLocation>
        <location evidence="1">Membrane</location>
        <topology evidence="1">Single-pass membrane protein</topology>
    </subcellularLocation>
</comment>
<protein>
    <recommendedName>
        <fullName evidence="15">Isoflavone 2'-hydroxylase</fullName>
    </recommendedName>
</protein>
<evidence type="ECO:0000256" key="7">
    <source>
        <dbReference type="ARBA" id="ARBA00023002"/>
    </source>
</evidence>
<evidence type="ECO:0000313" key="13">
    <source>
        <dbReference type="EMBL" id="CCB45785.1"/>
    </source>
</evidence>
<dbReference type="GO" id="GO:0020037">
    <property type="term" value="F:heme binding"/>
    <property type="evidence" value="ECO:0007669"/>
    <property type="project" value="InterPro"/>
</dbReference>
<comment type="cofactor">
    <cofactor evidence="11">
        <name>heme</name>
        <dbReference type="ChEBI" id="CHEBI:30413"/>
    </cofactor>
</comment>
<dbReference type="InterPro" id="IPR001128">
    <property type="entry name" value="Cyt_P450"/>
</dbReference>
<sequence length="624" mass="70656">MLLVDSWALHKDPQLWEDPTMFEPERFEGPQSEKGGLKFTPFGLGRRQCPGAGLAMRLIVLSLGTLIQCFDWEAVEKAGSEASVSSEFMFAPRKTSIHDSNTTSKILEQKGEKYMIMKETWFRFLSVSSSLFLIVLSKLFYHKQSRGRKLPPSPPSFPIIGHLHLLKEPVHRSLQHLSDQYGPVLTLQFGFRTVLLLSSPSAVEECFTKHDQVFANRPRLLAGKHLHYDYTTLGVAPYGQHWRNLRRLTTLEIFSTNRLNMFLGIRQDEVKFLLRNLFQRSGQGFARVEMKSRLSELSFNIITRIVAGKRYFGTDVEDFEEASRFRDIIKEILETSGASNAGDFLPFLQWFDFQGLKKRVLALQRRTDAFLQGLIDEGRNHNNSYRQERGKTKTFVDSMLALQNSEPEYYADHIIKGMILTLLTAGTDTSAVTMEWAMSLLLNHPTVLDKVKTELDCKIGHQRLVEEPDLSDLPYLRAIVNETLRLFPAAPLLVAHESSDDCSIGGYDVRGGTMLLVNAWAIHRDAKVWEDPTSFRPERFEGGEGEACRFIPFGLGRRGCPGAGLANRVMGLALAALVQCFEWQRVGEVEVDMSEGKGLTMPKAQPLEAMCRARNSMIKVLSEL</sequence>
<dbReference type="Pfam" id="PF00067">
    <property type="entry name" value="p450"/>
    <property type="match status" value="2"/>
</dbReference>
<keyword evidence="9 12" id="KW-0503">Monooxygenase</keyword>
<name>F6GZW4_VITVI</name>
<dbReference type="GO" id="GO:0004497">
    <property type="term" value="F:monooxygenase activity"/>
    <property type="evidence" value="ECO:0000318"/>
    <property type="project" value="GO_Central"/>
</dbReference>
<feature type="binding site" description="axial binding residue" evidence="11">
    <location>
        <position position="560"/>
    </location>
    <ligand>
        <name>heme</name>
        <dbReference type="ChEBI" id="CHEBI:30413"/>
    </ligand>
    <ligandPart>
        <name>Fe</name>
        <dbReference type="ChEBI" id="CHEBI:18248"/>
    </ligandPart>
</feature>
<evidence type="ECO:0000256" key="12">
    <source>
        <dbReference type="RuleBase" id="RU000461"/>
    </source>
</evidence>
<keyword evidence="10" id="KW-0472">Membrane</keyword>
<keyword evidence="8 11" id="KW-0408">Iron</keyword>
<keyword evidence="6" id="KW-1133">Transmembrane helix</keyword>
<keyword evidence="7 12" id="KW-0560">Oxidoreductase</keyword>
<dbReference type="Proteomes" id="UP000009183">
    <property type="component" value="Chromosome 18"/>
</dbReference>
<evidence type="ECO:0000256" key="2">
    <source>
        <dbReference type="ARBA" id="ARBA00010617"/>
    </source>
</evidence>
<dbReference type="SUPFAM" id="SSF48264">
    <property type="entry name" value="Cytochrome P450"/>
    <property type="match status" value="2"/>
</dbReference>
<dbReference type="InterPro" id="IPR036396">
    <property type="entry name" value="Cyt_P450_sf"/>
</dbReference>
<evidence type="ECO:0000256" key="1">
    <source>
        <dbReference type="ARBA" id="ARBA00004167"/>
    </source>
</evidence>
<dbReference type="GO" id="GO:0016020">
    <property type="term" value="C:membrane"/>
    <property type="evidence" value="ECO:0007669"/>
    <property type="project" value="UniProtKB-SubCell"/>
</dbReference>
<comment type="similarity">
    <text evidence="2 12">Belongs to the cytochrome P450 family.</text>
</comment>
<dbReference type="HOGENOM" id="CLU_001570_4_0_1"/>
<dbReference type="AlphaFoldDB" id="F6GZW4"/>
<gene>
    <name evidence="13" type="ordered locus">VIT_18s0001g09660</name>
</gene>
<dbReference type="InterPro" id="IPR017972">
    <property type="entry name" value="Cyt_P450_CS"/>
</dbReference>
<dbReference type="Gene3D" id="1.10.630.10">
    <property type="entry name" value="Cytochrome P450"/>
    <property type="match status" value="2"/>
</dbReference>
<dbReference type="PRINTS" id="PR00463">
    <property type="entry name" value="EP450I"/>
</dbReference>
<dbReference type="OrthoDB" id="1055148at2759"/>
<keyword evidence="14" id="KW-1185">Reference proteome</keyword>
<dbReference type="FunCoup" id="F6GZW4">
    <property type="interactions" value="310"/>
</dbReference>
<evidence type="ECO:0000256" key="3">
    <source>
        <dbReference type="ARBA" id="ARBA00022617"/>
    </source>
</evidence>
<dbReference type="PRINTS" id="PR00385">
    <property type="entry name" value="P450"/>
</dbReference>
<keyword evidence="5 11" id="KW-0479">Metal-binding</keyword>
<evidence type="ECO:0000256" key="8">
    <source>
        <dbReference type="ARBA" id="ARBA00023004"/>
    </source>
</evidence>